<dbReference type="PANTHER" id="PTHR33116:SF86">
    <property type="entry name" value="REVERSE TRANSCRIPTASE DOMAIN-CONTAINING PROTEIN"/>
    <property type="match status" value="1"/>
</dbReference>
<proteinExistence type="predicted"/>
<reference evidence="2" key="1">
    <citation type="journal article" date="2023" name="Plant J.">
        <title>Genome sequences and population genomics provide insights into the demographic history, inbreeding, and mutation load of two 'living fossil' tree species of Dipteronia.</title>
        <authorList>
            <person name="Feng Y."/>
            <person name="Comes H.P."/>
            <person name="Chen J."/>
            <person name="Zhu S."/>
            <person name="Lu R."/>
            <person name="Zhang X."/>
            <person name="Li P."/>
            <person name="Qiu J."/>
            <person name="Olsen K.M."/>
            <person name="Qiu Y."/>
        </authorList>
    </citation>
    <scope>NUCLEOTIDE SEQUENCE</scope>
    <source>
        <strain evidence="2">NBL</strain>
    </source>
</reference>
<dbReference type="Pfam" id="PF00078">
    <property type="entry name" value="RVT_1"/>
    <property type="match status" value="1"/>
</dbReference>
<organism evidence="2 3">
    <name type="scientific">Dipteronia sinensis</name>
    <dbReference type="NCBI Taxonomy" id="43782"/>
    <lineage>
        <taxon>Eukaryota</taxon>
        <taxon>Viridiplantae</taxon>
        <taxon>Streptophyta</taxon>
        <taxon>Embryophyta</taxon>
        <taxon>Tracheophyta</taxon>
        <taxon>Spermatophyta</taxon>
        <taxon>Magnoliopsida</taxon>
        <taxon>eudicotyledons</taxon>
        <taxon>Gunneridae</taxon>
        <taxon>Pentapetalae</taxon>
        <taxon>rosids</taxon>
        <taxon>malvids</taxon>
        <taxon>Sapindales</taxon>
        <taxon>Sapindaceae</taxon>
        <taxon>Hippocastanoideae</taxon>
        <taxon>Acereae</taxon>
        <taxon>Dipteronia</taxon>
    </lineage>
</organism>
<name>A0AAE0EET7_9ROSI</name>
<dbReference type="InterPro" id="IPR043502">
    <property type="entry name" value="DNA/RNA_pol_sf"/>
</dbReference>
<evidence type="ECO:0000259" key="1">
    <source>
        <dbReference type="PROSITE" id="PS50878"/>
    </source>
</evidence>
<comment type="caution">
    <text evidence="2">The sequence shown here is derived from an EMBL/GenBank/DDBJ whole genome shotgun (WGS) entry which is preliminary data.</text>
</comment>
<feature type="domain" description="Reverse transcriptase" evidence="1">
    <location>
        <begin position="1"/>
        <end position="173"/>
    </location>
</feature>
<dbReference type="InterPro" id="IPR000477">
    <property type="entry name" value="RT_dom"/>
</dbReference>
<dbReference type="Proteomes" id="UP001281410">
    <property type="component" value="Unassembled WGS sequence"/>
</dbReference>
<dbReference type="EMBL" id="JANJYJ010000002">
    <property type="protein sequence ID" value="KAK3225459.1"/>
    <property type="molecule type" value="Genomic_DNA"/>
</dbReference>
<evidence type="ECO:0000313" key="2">
    <source>
        <dbReference type="EMBL" id="KAK3225459.1"/>
    </source>
</evidence>
<dbReference type="SUPFAM" id="SSF56672">
    <property type="entry name" value="DNA/RNA polymerases"/>
    <property type="match status" value="1"/>
</dbReference>
<sequence>MALKIDMSKAFDRVEWDFIANMMLKLGFPSKWINLVVRCISSVSYSFLLNGEVCGNIIPSRGLRQGDPISPYLFLICAKGFSCLIRRALAEGKITGFKCSRTGPVISYLFFADDSLVFSTANDISCVAIKSLLTTYEKASEQVNNYNKSALCVCPSLSTSEGERLAALIGVNLVECHEKYLGLPCFTGRSKRAVFADIVNRVWNRIIGWGEKLLSVGGKDTLIKAVIQSIPTYAMGIFRLPKGLIKEIQRLCARFWWGGTDENRKIHWCAWDRLCSAKSEGGLGFRNLETFNRALFANQGWRILKNPNSLAAKTLKGCYFEGLQFPESPQ</sequence>
<dbReference type="PANTHER" id="PTHR33116">
    <property type="entry name" value="REVERSE TRANSCRIPTASE ZINC-BINDING DOMAIN-CONTAINING PROTEIN-RELATED-RELATED"/>
    <property type="match status" value="1"/>
</dbReference>
<accession>A0AAE0EET7</accession>
<dbReference type="PROSITE" id="PS50878">
    <property type="entry name" value="RT_POL"/>
    <property type="match status" value="1"/>
</dbReference>
<keyword evidence="3" id="KW-1185">Reference proteome</keyword>
<protein>
    <recommendedName>
        <fullName evidence="1">Reverse transcriptase domain-containing protein</fullName>
    </recommendedName>
</protein>
<gene>
    <name evidence="2" type="ORF">Dsin_005321</name>
</gene>
<evidence type="ECO:0000313" key="3">
    <source>
        <dbReference type="Proteomes" id="UP001281410"/>
    </source>
</evidence>
<dbReference type="AlphaFoldDB" id="A0AAE0EET7"/>